<gene>
    <name evidence="2" type="ORF">NDU88_004315</name>
</gene>
<protein>
    <submittedName>
        <fullName evidence="2">Uncharacterized protein</fullName>
    </submittedName>
</protein>
<accession>A0AAV7V4X9</accession>
<feature type="region of interest" description="Disordered" evidence="1">
    <location>
        <begin position="75"/>
        <end position="101"/>
    </location>
</feature>
<sequence>MLPAPAEAQRRLCAVTFVFKALAEGTKHSDQIPLARRRAAEDKGRPGSLLTEAFSRRQALDAAHTRGREHKCSVCGAREGATEETSPRLRTGASTWWGARG</sequence>
<dbReference type="AlphaFoldDB" id="A0AAV7V4X9"/>
<evidence type="ECO:0000313" key="3">
    <source>
        <dbReference type="Proteomes" id="UP001066276"/>
    </source>
</evidence>
<proteinExistence type="predicted"/>
<name>A0AAV7V4X9_PLEWA</name>
<dbReference type="Proteomes" id="UP001066276">
    <property type="component" value="Chromosome 2_2"/>
</dbReference>
<dbReference type="EMBL" id="JANPWB010000004">
    <property type="protein sequence ID" value="KAJ1195032.1"/>
    <property type="molecule type" value="Genomic_DNA"/>
</dbReference>
<evidence type="ECO:0000313" key="2">
    <source>
        <dbReference type="EMBL" id="KAJ1195032.1"/>
    </source>
</evidence>
<reference evidence="2" key="1">
    <citation type="journal article" date="2022" name="bioRxiv">
        <title>Sequencing and chromosome-scale assembly of the giantPleurodeles waltlgenome.</title>
        <authorList>
            <person name="Brown T."/>
            <person name="Elewa A."/>
            <person name="Iarovenko S."/>
            <person name="Subramanian E."/>
            <person name="Araus A.J."/>
            <person name="Petzold A."/>
            <person name="Susuki M."/>
            <person name="Suzuki K.-i.T."/>
            <person name="Hayashi T."/>
            <person name="Toyoda A."/>
            <person name="Oliveira C."/>
            <person name="Osipova E."/>
            <person name="Leigh N.D."/>
            <person name="Simon A."/>
            <person name="Yun M.H."/>
        </authorList>
    </citation>
    <scope>NUCLEOTIDE SEQUENCE</scope>
    <source>
        <strain evidence="2">20211129_DDA</strain>
        <tissue evidence="2">Liver</tissue>
    </source>
</reference>
<evidence type="ECO:0000256" key="1">
    <source>
        <dbReference type="SAM" id="MobiDB-lite"/>
    </source>
</evidence>
<comment type="caution">
    <text evidence="2">The sequence shown here is derived from an EMBL/GenBank/DDBJ whole genome shotgun (WGS) entry which is preliminary data.</text>
</comment>
<keyword evidence="3" id="KW-1185">Reference proteome</keyword>
<organism evidence="2 3">
    <name type="scientific">Pleurodeles waltl</name>
    <name type="common">Iberian ribbed newt</name>
    <dbReference type="NCBI Taxonomy" id="8319"/>
    <lineage>
        <taxon>Eukaryota</taxon>
        <taxon>Metazoa</taxon>
        <taxon>Chordata</taxon>
        <taxon>Craniata</taxon>
        <taxon>Vertebrata</taxon>
        <taxon>Euteleostomi</taxon>
        <taxon>Amphibia</taxon>
        <taxon>Batrachia</taxon>
        <taxon>Caudata</taxon>
        <taxon>Salamandroidea</taxon>
        <taxon>Salamandridae</taxon>
        <taxon>Pleurodelinae</taxon>
        <taxon>Pleurodeles</taxon>
    </lineage>
</organism>